<gene>
    <name evidence="3" type="ORF">ET475_01890</name>
</gene>
<evidence type="ECO:0000313" key="4">
    <source>
        <dbReference type="Proteomes" id="UP000293995"/>
    </source>
</evidence>
<dbReference type="OrthoDB" id="9803828at2"/>
<organism evidence="3 4">
    <name type="scientific">Microbacterium protaetiae</name>
    <dbReference type="NCBI Taxonomy" id="2509458"/>
    <lineage>
        <taxon>Bacteria</taxon>
        <taxon>Bacillati</taxon>
        <taxon>Actinomycetota</taxon>
        <taxon>Actinomycetes</taxon>
        <taxon>Micrococcales</taxon>
        <taxon>Microbacteriaceae</taxon>
        <taxon>Microbacterium</taxon>
    </lineage>
</organism>
<dbReference type="Pfam" id="PF07859">
    <property type="entry name" value="Abhydrolase_3"/>
    <property type="match status" value="1"/>
</dbReference>
<proteinExistence type="predicted"/>
<dbReference type="InterPro" id="IPR029058">
    <property type="entry name" value="AB_hydrolase_fold"/>
</dbReference>
<reference evidence="3 4" key="1">
    <citation type="submission" date="2019-01" db="EMBL/GenBank/DDBJ databases">
        <title>Genome sequencing of strain DFW100M-13.</title>
        <authorList>
            <person name="Heo J."/>
            <person name="Kim S.-J."/>
            <person name="Kim J.-S."/>
            <person name="Hong S.-B."/>
            <person name="Kwon S.-W."/>
        </authorList>
    </citation>
    <scope>NUCLEOTIDE SEQUENCE [LARGE SCALE GENOMIC DNA]</scope>
    <source>
        <strain evidence="3 4">DFW100M-13</strain>
    </source>
</reference>
<dbReference type="PANTHER" id="PTHR48081:SF8">
    <property type="entry name" value="ALPHA_BETA HYDROLASE FOLD-3 DOMAIN-CONTAINING PROTEIN-RELATED"/>
    <property type="match status" value="1"/>
</dbReference>
<evidence type="ECO:0000256" key="1">
    <source>
        <dbReference type="ARBA" id="ARBA00022801"/>
    </source>
</evidence>
<sequence>MTTPVALGTPQHAPVPFDPEIQAALDAMPQMPPMTRETLRGGPAMPFPSNDEIIGDRAIDWEDRVIPGPAGAPDIEVTIYRPRATEGRALPAVYNIHGGGMIVGHRSWEAGRVIDIVAELGVVGVNVEYRLAPENPFPAGAEDCYAGFVWLAENAAELGVDPGRIVVMGGSAGGGFSAAVALMARDRKGPQMAGQLLLCPMIDNTNSTVSSLQYDGIGTWQRDANLLAWSCVLGDDEAFSTTAPAYAAPSRATELSDLPPAFIEVGSAEMFRDEDVEYASRIWATGGQAELHVWSGGSHGFDMYMPGSALARAALAARSSWLRRVLAV</sequence>
<dbReference type="KEGG" id="mprt:ET475_01890"/>
<evidence type="ECO:0000259" key="2">
    <source>
        <dbReference type="Pfam" id="PF07859"/>
    </source>
</evidence>
<dbReference type="AlphaFoldDB" id="A0A4P6E9R3"/>
<dbReference type="Gene3D" id="3.40.50.1820">
    <property type="entry name" value="alpha/beta hydrolase"/>
    <property type="match status" value="1"/>
</dbReference>
<feature type="domain" description="Alpha/beta hydrolase fold-3" evidence="2">
    <location>
        <begin position="94"/>
        <end position="302"/>
    </location>
</feature>
<evidence type="ECO:0000313" key="3">
    <source>
        <dbReference type="EMBL" id="QAY58870.1"/>
    </source>
</evidence>
<dbReference type="InterPro" id="IPR050300">
    <property type="entry name" value="GDXG_lipolytic_enzyme"/>
</dbReference>
<dbReference type="Proteomes" id="UP000293995">
    <property type="component" value="Chromosome"/>
</dbReference>
<dbReference type="InterPro" id="IPR013094">
    <property type="entry name" value="AB_hydrolase_3"/>
</dbReference>
<keyword evidence="1 3" id="KW-0378">Hydrolase</keyword>
<dbReference type="PANTHER" id="PTHR48081">
    <property type="entry name" value="AB HYDROLASE SUPERFAMILY PROTEIN C4A8.06C"/>
    <property type="match status" value="1"/>
</dbReference>
<accession>A0A4P6E9R3</accession>
<protein>
    <submittedName>
        <fullName evidence="3">Alpha/beta hydrolase</fullName>
    </submittedName>
</protein>
<name>A0A4P6E9R3_9MICO</name>
<dbReference type="RefSeq" id="WP_129385500.1">
    <property type="nucleotide sequence ID" value="NZ_CP035494.1"/>
</dbReference>
<keyword evidence="4" id="KW-1185">Reference proteome</keyword>
<dbReference type="SUPFAM" id="SSF53474">
    <property type="entry name" value="alpha/beta-Hydrolases"/>
    <property type="match status" value="1"/>
</dbReference>
<dbReference type="EMBL" id="CP035494">
    <property type="protein sequence ID" value="QAY58870.1"/>
    <property type="molecule type" value="Genomic_DNA"/>
</dbReference>
<dbReference type="GO" id="GO:0016787">
    <property type="term" value="F:hydrolase activity"/>
    <property type="evidence" value="ECO:0007669"/>
    <property type="project" value="UniProtKB-KW"/>
</dbReference>